<dbReference type="PROSITE" id="PS51257">
    <property type="entry name" value="PROKAR_LIPOPROTEIN"/>
    <property type="match status" value="1"/>
</dbReference>
<dbReference type="EMBL" id="JAGGLB010000006">
    <property type="protein sequence ID" value="MBP1990747.1"/>
    <property type="molecule type" value="Genomic_DNA"/>
</dbReference>
<gene>
    <name evidence="2" type="ORF">J2Z66_002353</name>
</gene>
<evidence type="ECO:0000256" key="1">
    <source>
        <dbReference type="SAM" id="MobiDB-lite"/>
    </source>
</evidence>
<dbReference type="PANTHER" id="PTHR43649">
    <property type="entry name" value="ARABINOSE-BINDING PROTEIN-RELATED"/>
    <property type="match status" value="1"/>
</dbReference>
<protein>
    <submittedName>
        <fullName evidence="2">Aldouronate transport system substrate-binding protein</fullName>
    </submittedName>
</protein>
<accession>A0ABS4IT49</accession>
<dbReference type="InterPro" id="IPR050490">
    <property type="entry name" value="Bact_solute-bd_prot1"/>
</dbReference>
<dbReference type="RefSeq" id="WP_209971511.1">
    <property type="nucleotide sequence ID" value="NZ_JAGGLB010000006.1"/>
</dbReference>
<feature type="region of interest" description="Disordered" evidence="1">
    <location>
        <begin position="30"/>
        <end position="50"/>
    </location>
</feature>
<keyword evidence="3" id="KW-1185">Reference proteome</keyword>
<comment type="caution">
    <text evidence="2">The sequence shown here is derived from an EMBL/GenBank/DDBJ whole genome shotgun (WGS) entry which is preliminary data.</text>
</comment>
<proteinExistence type="predicted"/>
<sequence>MGNKKRFTWLLIGTLILSLVIAGCGEKKDVKDKEQAVSPSETATAESTEPSAYALPLVEPGSVTLSFATYDNHYAPKSYAQNLPVWQEIEKNTGVKIKWDVSPNAQYSSAMNIRLAAASDLPDIINLPSNPVKLSHDGVIIPLDELIDKYAPNIKKFYADNPDIYKMAKAPDGHIYSLSSVTSGAAYTDPLSLLIRKDWLDKLNLKEPTTLDEWYTVLKAIKEGDPNENGKPDEIPLSPPYSWLGSSIFGNALGLHLSFYSLGYSIDDNGKVQYDWLNPKAEEMIVWLNKLYSEGLLDPEFMTKKDDKILADVSRELIGSTVGFLNATEKYNSSVTSGKAEWINVVPPAEAGQKGFYEKYGPISGHTAISKDSKNPEIAIKWLDYIYASEEGARLVAMGIEGKSYTMEGGKPKFTEFITNNPDGLDPSSALRSIGAYPVTPWIRTDKGVYAESSNALLQLNPKQVEMAEKLKPYLIDAVPLEFILPSAEEVNDISRIGTDIPTYLEEAIVKFIVGREPIDWGKFTGKLKDLGIDKLIEIKQQQYDRFIKE</sequence>
<name>A0ABS4IT49_9BACL</name>
<reference evidence="2 3" key="1">
    <citation type="submission" date="2021-03" db="EMBL/GenBank/DDBJ databases">
        <title>Genomic Encyclopedia of Type Strains, Phase IV (KMG-IV): sequencing the most valuable type-strain genomes for metagenomic binning, comparative biology and taxonomic classification.</title>
        <authorList>
            <person name="Goeker M."/>
        </authorList>
    </citation>
    <scope>NUCLEOTIDE SEQUENCE [LARGE SCALE GENOMIC DNA]</scope>
    <source>
        <strain evidence="2 3">DSM 26048</strain>
    </source>
</reference>
<evidence type="ECO:0000313" key="2">
    <source>
        <dbReference type="EMBL" id="MBP1990747.1"/>
    </source>
</evidence>
<dbReference type="SUPFAM" id="SSF53850">
    <property type="entry name" value="Periplasmic binding protein-like II"/>
    <property type="match status" value="1"/>
</dbReference>
<evidence type="ECO:0000313" key="3">
    <source>
        <dbReference type="Proteomes" id="UP001519287"/>
    </source>
</evidence>
<organism evidence="2 3">
    <name type="scientific">Paenibacillus eucommiae</name>
    <dbReference type="NCBI Taxonomy" id="1355755"/>
    <lineage>
        <taxon>Bacteria</taxon>
        <taxon>Bacillati</taxon>
        <taxon>Bacillota</taxon>
        <taxon>Bacilli</taxon>
        <taxon>Bacillales</taxon>
        <taxon>Paenibacillaceae</taxon>
        <taxon>Paenibacillus</taxon>
    </lineage>
</organism>
<dbReference type="Proteomes" id="UP001519287">
    <property type="component" value="Unassembled WGS sequence"/>
</dbReference>
<dbReference type="InterPro" id="IPR006059">
    <property type="entry name" value="SBP"/>
</dbReference>
<dbReference type="PANTHER" id="PTHR43649:SF12">
    <property type="entry name" value="DIACETYLCHITOBIOSE BINDING PROTEIN DASA"/>
    <property type="match status" value="1"/>
</dbReference>
<dbReference type="Pfam" id="PF01547">
    <property type="entry name" value="SBP_bac_1"/>
    <property type="match status" value="1"/>
</dbReference>
<feature type="compositionally biased region" description="Polar residues" evidence="1">
    <location>
        <begin position="37"/>
        <end position="50"/>
    </location>
</feature>
<dbReference type="Gene3D" id="3.40.190.10">
    <property type="entry name" value="Periplasmic binding protein-like II"/>
    <property type="match status" value="2"/>
</dbReference>